<accession>A0ABS5ZF14</accession>
<organism evidence="1 2">
    <name type="scientific">Zooshikella harenae</name>
    <dbReference type="NCBI Taxonomy" id="2827238"/>
    <lineage>
        <taxon>Bacteria</taxon>
        <taxon>Pseudomonadati</taxon>
        <taxon>Pseudomonadota</taxon>
        <taxon>Gammaproteobacteria</taxon>
        <taxon>Oceanospirillales</taxon>
        <taxon>Zooshikellaceae</taxon>
        <taxon>Zooshikella</taxon>
    </lineage>
</organism>
<dbReference type="RefSeq" id="WP_215820796.1">
    <property type="nucleotide sequence ID" value="NZ_JAGSOY010000041.1"/>
</dbReference>
<gene>
    <name evidence="1" type="ORF">KCG35_15990</name>
</gene>
<comment type="caution">
    <text evidence="1">The sequence shown here is derived from an EMBL/GenBank/DDBJ whole genome shotgun (WGS) entry which is preliminary data.</text>
</comment>
<dbReference type="Proteomes" id="UP000690515">
    <property type="component" value="Unassembled WGS sequence"/>
</dbReference>
<dbReference type="EMBL" id="JAGSOY010000041">
    <property type="protein sequence ID" value="MBU2712570.1"/>
    <property type="molecule type" value="Genomic_DNA"/>
</dbReference>
<evidence type="ECO:0000313" key="2">
    <source>
        <dbReference type="Proteomes" id="UP000690515"/>
    </source>
</evidence>
<name>A0ABS5ZF14_9GAMM</name>
<protein>
    <submittedName>
        <fullName evidence="1">DUF2164 domain-containing protein</fullName>
    </submittedName>
</protein>
<proteinExistence type="predicted"/>
<sequence length="84" mass="10164">MSKIKFTKEEKEIITKKIQLYFQEELDYSLGQFDAEFLLDFFSEEVGPYFYNRALYDAQTILEKRLETITEAIYEIEKPTDFLR</sequence>
<reference evidence="1 2" key="1">
    <citation type="submission" date="2021-04" db="EMBL/GenBank/DDBJ databases">
        <authorList>
            <person name="Pira H."/>
            <person name="Risdian C."/>
            <person name="Wink J."/>
        </authorList>
    </citation>
    <scope>NUCLEOTIDE SEQUENCE [LARGE SCALE GENOMIC DNA]</scope>
    <source>
        <strain evidence="1 2">WH53</strain>
    </source>
</reference>
<keyword evidence="2" id="KW-1185">Reference proteome</keyword>
<dbReference type="Pfam" id="PF09932">
    <property type="entry name" value="DUF2164"/>
    <property type="match status" value="1"/>
</dbReference>
<dbReference type="InterPro" id="IPR018680">
    <property type="entry name" value="DUF2164"/>
</dbReference>
<evidence type="ECO:0000313" key="1">
    <source>
        <dbReference type="EMBL" id="MBU2712570.1"/>
    </source>
</evidence>